<dbReference type="InterPro" id="IPR050679">
    <property type="entry name" value="Bact_HTH_transcr_reg"/>
</dbReference>
<dbReference type="EMBL" id="JBHTBH010000004">
    <property type="protein sequence ID" value="MFC7328000.1"/>
    <property type="molecule type" value="Genomic_DNA"/>
</dbReference>
<dbReference type="InterPro" id="IPR028978">
    <property type="entry name" value="Chorismate_lyase_/UTRA_dom_sf"/>
</dbReference>
<dbReference type="InterPro" id="IPR000524">
    <property type="entry name" value="Tscrpt_reg_HTH_GntR"/>
</dbReference>
<dbReference type="InterPro" id="IPR036388">
    <property type="entry name" value="WH-like_DNA-bd_sf"/>
</dbReference>
<sequence>MGGQPRYLWVAELLRKPILSGELPAGSRLPSRAQLARHYDVSEQVSRHALRLLVTEGLVESRPGSGYYVRGARESVRFPRTDRSSGSGVRPLDEEYIGTVTMPACEQLARRLLIREGEPLYRTRYVGRTDGTPVAVHSSWEPTLITHNTTRTPQDARPDTSVLDRLAGAGVVVDRVVEEVSVRPLREPEAELLQMTPGLTVLVVERTHFTGQRPVETSDLVASVDRCRLLYRLSLSRSQR</sequence>
<dbReference type="SMART" id="SM00345">
    <property type="entry name" value="HTH_GNTR"/>
    <property type="match status" value="1"/>
</dbReference>
<comment type="caution">
    <text evidence="5">The sequence shown here is derived from an EMBL/GenBank/DDBJ whole genome shotgun (WGS) entry which is preliminary data.</text>
</comment>
<evidence type="ECO:0000256" key="3">
    <source>
        <dbReference type="ARBA" id="ARBA00023163"/>
    </source>
</evidence>
<proteinExistence type="predicted"/>
<dbReference type="Gene3D" id="1.10.10.10">
    <property type="entry name" value="Winged helix-like DNA-binding domain superfamily/Winged helix DNA-binding domain"/>
    <property type="match status" value="1"/>
</dbReference>
<accession>A0ABW2KFE1</accession>
<dbReference type="Proteomes" id="UP001596540">
    <property type="component" value="Unassembled WGS sequence"/>
</dbReference>
<dbReference type="RefSeq" id="WP_379870598.1">
    <property type="nucleotide sequence ID" value="NZ_JBHTBH010000004.1"/>
</dbReference>
<evidence type="ECO:0000256" key="1">
    <source>
        <dbReference type="ARBA" id="ARBA00023015"/>
    </source>
</evidence>
<dbReference type="Gene3D" id="3.40.1410.10">
    <property type="entry name" value="Chorismate lyase-like"/>
    <property type="match status" value="1"/>
</dbReference>
<dbReference type="InterPro" id="IPR036390">
    <property type="entry name" value="WH_DNA-bd_sf"/>
</dbReference>
<dbReference type="InterPro" id="IPR011663">
    <property type="entry name" value="UTRA"/>
</dbReference>
<evidence type="ECO:0000259" key="4">
    <source>
        <dbReference type="PROSITE" id="PS50949"/>
    </source>
</evidence>
<dbReference type="Pfam" id="PF07702">
    <property type="entry name" value="UTRA"/>
    <property type="match status" value="1"/>
</dbReference>
<name>A0ABW2KFE1_9ACTN</name>
<evidence type="ECO:0000313" key="5">
    <source>
        <dbReference type="EMBL" id="MFC7328000.1"/>
    </source>
</evidence>
<evidence type="ECO:0000256" key="2">
    <source>
        <dbReference type="ARBA" id="ARBA00023125"/>
    </source>
</evidence>
<gene>
    <name evidence="5" type="ORF">ACFQRF_09630</name>
</gene>
<dbReference type="CDD" id="cd07377">
    <property type="entry name" value="WHTH_GntR"/>
    <property type="match status" value="1"/>
</dbReference>
<keyword evidence="1" id="KW-0805">Transcription regulation</keyword>
<dbReference type="PROSITE" id="PS50949">
    <property type="entry name" value="HTH_GNTR"/>
    <property type="match status" value="1"/>
</dbReference>
<protein>
    <submittedName>
        <fullName evidence="5">GntR family transcriptional regulator</fullName>
    </submittedName>
</protein>
<organism evidence="5 6">
    <name type="scientific">Marinactinospora rubrisoli</name>
    <dbReference type="NCBI Taxonomy" id="2715399"/>
    <lineage>
        <taxon>Bacteria</taxon>
        <taxon>Bacillati</taxon>
        <taxon>Actinomycetota</taxon>
        <taxon>Actinomycetes</taxon>
        <taxon>Streptosporangiales</taxon>
        <taxon>Nocardiopsidaceae</taxon>
        <taxon>Marinactinospora</taxon>
    </lineage>
</organism>
<dbReference type="PANTHER" id="PTHR44846">
    <property type="entry name" value="MANNOSYL-D-GLYCERATE TRANSPORT/METABOLISM SYSTEM REPRESSOR MNGR-RELATED"/>
    <property type="match status" value="1"/>
</dbReference>
<dbReference type="SUPFAM" id="SSF64288">
    <property type="entry name" value="Chorismate lyase-like"/>
    <property type="match status" value="1"/>
</dbReference>
<keyword evidence="3" id="KW-0804">Transcription</keyword>
<dbReference type="SMART" id="SM00866">
    <property type="entry name" value="UTRA"/>
    <property type="match status" value="1"/>
</dbReference>
<dbReference type="SUPFAM" id="SSF46785">
    <property type="entry name" value="Winged helix' DNA-binding domain"/>
    <property type="match status" value="1"/>
</dbReference>
<keyword evidence="2" id="KW-0238">DNA-binding</keyword>
<dbReference type="Pfam" id="PF00392">
    <property type="entry name" value="GntR"/>
    <property type="match status" value="1"/>
</dbReference>
<dbReference type="PANTHER" id="PTHR44846:SF17">
    <property type="entry name" value="GNTR-FAMILY TRANSCRIPTIONAL REGULATOR"/>
    <property type="match status" value="1"/>
</dbReference>
<evidence type="ECO:0000313" key="6">
    <source>
        <dbReference type="Proteomes" id="UP001596540"/>
    </source>
</evidence>
<keyword evidence="6" id="KW-1185">Reference proteome</keyword>
<feature type="domain" description="HTH gntR-type" evidence="4">
    <location>
        <begin position="4"/>
        <end position="72"/>
    </location>
</feature>
<reference evidence="6" key="1">
    <citation type="journal article" date="2019" name="Int. J. Syst. Evol. Microbiol.">
        <title>The Global Catalogue of Microorganisms (GCM) 10K type strain sequencing project: providing services to taxonomists for standard genome sequencing and annotation.</title>
        <authorList>
            <consortium name="The Broad Institute Genomics Platform"/>
            <consortium name="The Broad Institute Genome Sequencing Center for Infectious Disease"/>
            <person name="Wu L."/>
            <person name="Ma J."/>
        </authorList>
    </citation>
    <scope>NUCLEOTIDE SEQUENCE [LARGE SCALE GENOMIC DNA]</scope>
    <source>
        <strain evidence="6">CGMCC 4.7382</strain>
    </source>
</reference>